<name>A0AAD7UYR1_9FUNG</name>
<evidence type="ECO:0000313" key="9">
    <source>
        <dbReference type="EMBL" id="KAJ8655409.1"/>
    </source>
</evidence>
<evidence type="ECO:0008006" key="11">
    <source>
        <dbReference type="Google" id="ProtNLM"/>
    </source>
</evidence>
<dbReference type="PANTHER" id="PTHR43004:SF19">
    <property type="entry name" value="BINDING MONOOXYGENASE, PUTATIVE (JCVI)-RELATED"/>
    <property type="match status" value="1"/>
</dbReference>
<dbReference type="GO" id="GO:0071949">
    <property type="term" value="F:FAD binding"/>
    <property type="evidence" value="ECO:0007669"/>
    <property type="project" value="InterPro"/>
</dbReference>
<reference evidence="9 10" key="1">
    <citation type="submission" date="2023-03" db="EMBL/GenBank/DDBJ databases">
        <title>Genome sequence of Lichtheimia ornata CBS 291.66.</title>
        <authorList>
            <person name="Mohabir J.T."/>
            <person name="Shea T.P."/>
            <person name="Kurbessoian T."/>
            <person name="Berby B."/>
            <person name="Fontaine J."/>
            <person name="Livny J."/>
            <person name="Gnirke A."/>
            <person name="Stajich J.E."/>
            <person name="Cuomo C.A."/>
        </authorList>
    </citation>
    <scope>NUCLEOTIDE SEQUENCE [LARGE SCALE GENOMIC DNA]</scope>
    <source>
        <strain evidence="9">CBS 291.66</strain>
    </source>
</reference>
<dbReference type="Gene3D" id="3.30.9.10">
    <property type="entry name" value="D-Amino Acid Oxidase, subunit A, domain 2"/>
    <property type="match status" value="1"/>
</dbReference>
<feature type="region of interest" description="Disordered" evidence="6">
    <location>
        <begin position="453"/>
        <end position="486"/>
    </location>
</feature>
<comment type="cofactor">
    <cofactor evidence="1">
        <name>FAD</name>
        <dbReference type="ChEBI" id="CHEBI:57692"/>
    </cofactor>
</comment>
<dbReference type="InterPro" id="IPR012941">
    <property type="entry name" value="Phe_hydrox_C_dim_dom"/>
</dbReference>
<evidence type="ECO:0000256" key="4">
    <source>
        <dbReference type="ARBA" id="ARBA00022827"/>
    </source>
</evidence>
<protein>
    <recommendedName>
        <fullName evidence="11">FAD-binding domain-containing protein</fullName>
    </recommendedName>
</protein>
<keyword evidence="3" id="KW-0285">Flavoprotein</keyword>
<comment type="similarity">
    <text evidence="2">Belongs to the PheA/TfdB FAD monooxygenase family.</text>
</comment>
<evidence type="ECO:0000256" key="3">
    <source>
        <dbReference type="ARBA" id="ARBA00022630"/>
    </source>
</evidence>
<gene>
    <name evidence="9" type="ORF">O0I10_008901</name>
</gene>
<keyword evidence="5" id="KW-0560">Oxidoreductase</keyword>
<feature type="region of interest" description="Disordered" evidence="6">
    <location>
        <begin position="615"/>
        <end position="655"/>
    </location>
</feature>
<feature type="domain" description="FAD-binding" evidence="7">
    <location>
        <begin position="7"/>
        <end position="379"/>
    </location>
</feature>
<dbReference type="EMBL" id="JARTCD010000049">
    <property type="protein sequence ID" value="KAJ8655409.1"/>
    <property type="molecule type" value="Genomic_DNA"/>
</dbReference>
<keyword evidence="10" id="KW-1185">Reference proteome</keyword>
<dbReference type="InterPro" id="IPR050641">
    <property type="entry name" value="RIFMO-like"/>
</dbReference>
<dbReference type="Pfam" id="PF07976">
    <property type="entry name" value="Phe_hydrox_dim"/>
    <property type="match status" value="1"/>
</dbReference>
<comment type="caution">
    <text evidence="9">The sequence shown here is derived from an EMBL/GenBank/DDBJ whole genome shotgun (WGS) entry which is preliminary data.</text>
</comment>
<evidence type="ECO:0000256" key="2">
    <source>
        <dbReference type="ARBA" id="ARBA00007801"/>
    </source>
</evidence>
<evidence type="ECO:0000256" key="5">
    <source>
        <dbReference type="ARBA" id="ARBA00023002"/>
    </source>
</evidence>
<feature type="compositionally biased region" description="Low complexity" evidence="6">
    <location>
        <begin position="463"/>
        <end position="486"/>
    </location>
</feature>
<dbReference type="SUPFAM" id="SSF51905">
    <property type="entry name" value="FAD/NAD(P)-binding domain"/>
    <property type="match status" value="1"/>
</dbReference>
<evidence type="ECO:0000259" key="8">
    <source>
        <dbReference type="Pfam" id="PF07976"/>
    </source>
</evidence>
<dbReference type="InterPro" id="IPR036249">
    <property type="entry name" value="Thioredoxin-like_sf"/>
</dbReference>
<proteinExistence type="inferred from homology"/>
<dbReference type="SUPFAM" id="SSF52833">
    <property type="entry name" value="Thioredoxin-like"/>
    <property type="match status" value="1"/>
</dbReference>
<evidence type="ECO:0000256" key="6">
    <source>
        <dbReference type="SAM" id="MobiDB-lite"/>
    </source>
</evidence>
<dbReference type="Gene3D" id="3.50.50.60">
    <property type="entry name" value="FAD/NAD(P)-binding domain"/>
    <property type="match status" value="1"/>
</dbReference>
<keyword evidence="4" id="KW-0274">FAD</keyword>
<dbReference type="Proteomes" id="UP001234581">
    <property type="component" value="Unassembled WGS sequence"/>
</dbReference>
<dbReference type="InterPro" id="IPR002938">
    <property type="entry name" value="FAD-bd"/>
</dbReference>
<evidence type="ECO:0000313" key="10">
    <source>
        <dbReference type="Proteomes" id="UP001234581"/>
    </source>
</evidence>
<evidence type="ECO:0000259" key="7">
    <source>
        <dbReference type="Pfam" id="PF01494"/>
    </source>
</evidence>
<dbReference type="Pfam" id="PF01494">
    <property type="entry name" value="FAD_binding_3"/>
    <property type="match status" value="1"/>
</dbReference>
<dbReference type="AlphaFoldDB" id="A0AAD7UYR1"/>
<sequence>MSNALRSDVLIVGAGASGLYAALLLASMDVSVCIIDSKPSPALTNNSTDESSSSLLISPHTLQYLQAHQLIELLMENGMRHWRFQTYLNQGQGANAASVERQSYRVWERKGSQFNWALSCDAAHLEDVLRDTLHTRQHIQVEYQHELVNLQDMMTSNGPATPDEPIDYPIVASIKDLSTGRLSCHRSRVVLGADGVNSFVRQKIGCKQRCGGKSGTFYTLKVSAEGNFPGMRALSVVTKDNKAVMLVGHRKHLIITMEEHSDWSQFSLLDHDDLLLQAIEAHVKSILQPYDIKFSKVHSYKRWQANDPMTDIFSLHRRYFIVGSAAQRLSPHDMLSVNLAFDQVHNLCWKLNLYLKHYASPHILDTYDIEARSHVRDYMMVSNAMLALITCGDYKEEKDGDDDRGSVASTATQRMKRSGSWFIGGAPYPSSSISNSLTIAYNSKLKPYTAQRLVSQNVKPKGSRSSTSSSMSDPASSVVSITNSSTASMLSRSRSLTGLNGKHRSLPMADMNNLENGSSWLFRKPVFRNKTKVKTRGYQHYDQDSVVVAPHVDRWRFIKANHYDLLDRITADRNTPGCFTILIFCTSITDCQHALQQLKQYLDLPSSIMQYDIHPSHQHRQQEQQQQPQQPLTRPLSSSSSTESTMSSPRSSSSIMSAGSRLSRFFSSWSSASSHSTVSVPSLSSSNTAPCTTSSMPSSLFSFVYITSSTRQEVADFLSITPPNILRHMFPHGLERLYLDHDNQAHSSYSINEPTLVIVRPDDYMGARIRLPCQLPGLGRYFDRFMVPPVDMDSAAADVAADFYF</sequence>
<dbReference type="RefSeq" id="XP_058340322.1">
    <property type="nucleotide sequence ID" value="XM_058488902.1"/>
</dbReference>
<feature type="domain" description="Phenol hydroxylase-like C-terminal dimerisation" evidence="8">
    <location>
        <begin position="556"/>
        <end position="788"/>
    </location>
</feature>
<dbReference type="InterPro" id="IPR038220">
    <property type="entry name" value="PHOX_C_sf"/>
</dbReference>
<dbReference type="GO" id="GO:0016709">
    <property type="term" value="F:oxidoreductase activity, acting on paired donors, with incorporation or reduction of molecular oxygen, NAD(P)H as one donor, and incorporation of one atom of oxygen"/>
    <property type="evidence" value="ECO:0007669"/>
    <property type="project" value="UniProtKB-ARBA"/>
</dbReference>
<dbReference type="PRINTS" id="PR00420">
    <property type="entry name" value="RNGMNOXGNASE"/>
</dbReference>
<dbReference type="InterPro" id="IPR036188">
    <property type="entry name" value="FAD/NAD-bd_sf"/>
</dbReference>
<accession>A0AAD7UYR1</accession>
<dbReference type="Gene3D" id="3.40.30.20">
    <property type="match status" value="1"/>
</dbReference>
<feature type="compositionally biased region" description="Low complexity" evidence="6">
    <location>
        <begin position="623"/>
        <end position="655"/>
    </location>
</feature>
<dbReference type="GeneID" id="83216308"/>
<evidence type="ECO:0000256" key="1">
    <source>
        <dbReference type="ARBA" id="ARBA00001974"/>
    </source>
</evidence>
<organism evidence="9 10">
    <name type="scientific">Lichtheimia ornata</name>
    <dbReference type="NCBI Taxonomy" id="688661"/>
    <lineage>
        <taxon>Eukaryota</taxon>
        <taxon>Fungi</taxon>
        <taxon>Fungi incertae sedis</taxon>
        <taxon>Mucoromycota</taxon>
        <taxon>Mucoromycotina</taxon>
        <taxon>Mucoromycetes</taxon>
        <taxon>Mucorales</taxon>
        <taxon>Lichtheimiaceae</taxon>
        <taxon>Lichtheimia</taxon>
    </lineage>
</organism>
<dbReference type="PANTHER" id="PTHR43004">
    <property type="entry name" value="TRK SYSTEM POTASSIUM UPTAKE PROTEIN"/>
    <property type="match status" value="1"/>
</dbReference>